<feature type="chain" id="PRO_5046698158" description="DUF1318 domain-containing protein" evidence="1">
    <location>
        <begin position="22"/>
        <end position="107"/>
    </location>
</feature>
<name>A0ABS0ASG5_9GAMM</name>
<dbReference type="InterPro" id="IPR008309">
    <property type="entry name" value="YdbL"/>
</dbReference>
<accession>A0ABS0ASG5</accession>
<evidence type="ECO:0008006" key="4">
    <source>
        <dbReference type="Google" id="ProtNLM"/>
    </source>
</evidence>
<dbReference type="Pfam" id="PF07027">
    <property type="entry name" value="DUF1318"/>
    <property type="match status" value="1"/>
</dbReference>
<reference evidence="2 3" key="1">
    <citation type="submission" date="2012-09" db="EMBL/GenBank/DDBJ databases">
        <title>Genome Sequence of alkane-degrading Bacterium Alcanivorax sp. 521-1.</title>
        <authorList>
            <person name="Lai Q."/>
            <person name="Shao Z."/>
        </authorList>
    </citation>
    <scope>NUCLEOTIDE SEQUENCE [LARGE SCALE GENOMIC DNA]</scope>
    <source>
        <strain evidence="2 3">521-1</strain>
    </source>
</reference>
<proteinExistence type="predicted"/>
<feature type="signal peptide" evidence="1">
    <location>
        <begin position="1"/>
        <end position="21"/>
    </location>
</feature>
<keyword evidence="1" id="KW-0732">Signal</keyword>
<organism evidence="2 3">
    <name type="scientific">Alloalcanivorax profundimaris</name>
    <dbReference type="NCBI Taxonomy" id="2735259"/>
    <lineage>
        <taxon>Bacteria</taxon>
        <taxon>Pseudomonadati</taxon>
        <taxon>Pseudomonadota</taxon>
        <taxon>Gammaproteobacteria</taxon>
        <taxon>Oceanospirillales</taxon>
        <taxon>Alcanivoracaceae</taxon>
        <taxon>Alloalcanivorax</taxon>
    </lineage>
</organism>
<gene>
    <name evidence="2" type="ORF">Y5W_02373</name>
</gene>
<protein>
    <recommendedName>
        <fullName evidence="4">DUF1318 domain-containing protein</fullName>
    </recommendedName>
</protein>
<keyword evidence="3" id="KW-1185">Reference proteome</keyword>
<comment type="caution">
    <text evidence="2">The sequence shown here is derived from an EMBL/GenBank/DDBJ whole genome shotgun (WGS) entry which is preliminary data.</text>
</comment>
<dbReference type="Proteomes" id="UP000662703">
    <property type="component" value="Unassembled WGS sequence"/>
</dbReference>
<dbReference type="PIRSF" id="PIRSF025560">
    <property type="entry name" value="UCP025560"/>
    <property type="match status" value="1"/>
</dbReference>
<evidence type="ECO:0000256" key="1">
    <source>
        <dbReference type="SAM" id="SignalP"/>
    </source>
</evidence>
<evidence type="ECO:0000313" key="2">
    <source>
        <dbReference type="EMBL" id="MBF5057079.1"/>
    </source>
</evidence>
<dbReference type="RefSeq" id="WP_161384485.1">
    <property type="nucleotide sequence ID" value="NZ_ARXX01000036.1"/>
</dbReference>
<dbReference type="EMBL" id="ARXX01000036">
    <property type="protein sequence ID" value="MBF5057079.1"/>
    <property type="molecule type" value="Genomic_DNA"/>
</dbReference>
<sequence>MTLIRYLVLAVALLLSVAAAALDLDQAKAEGLVGEQPNGYLGVVKATSGAVELVSDINEKRRAAYERIAKQNGITLDQVSNLAGQKAIEKTPAGQYIKTPTGQWVEK</sequence>
<evidence type="ECO:0000313" key="3">
    <source>
        <dbReference type="Proteomes" id="UP000662703"/>
    </source>
</evidence>